<evidence type="ECO:0000256" key="3">
    <source>
        <dbReference type="ARBA" id="ARBA00022617"/>
    </source>
</evidence>
<dbReference type="PANTHER" id="PTHR24287">
    <property type="entry name" value="P450, PUTATIVE (EUROFUNG)-RELATED"/>
    <property type="match status" value="1"/>
</dbReference>
<keyword evidence="4 8" id="KW-0479">Metal-binding</keyword>
<sequence length="529" mass="60470">MKFGIQEFIVAMIADSWNLPWYIKLAVGVTLLYTILNIRTHVLCKLYNATQAPKKGDWSFGLIFLYETIKESKKGHYLEWIRQRMAALGLQTSSFKLAGKEVLFTHDPANIKAMLATQFNDFALGSRHKYLHITLGDGIFTLDGSGWKHSRALLRPQFSKEQVRQVESLEPLVKILIEQIKAKNGAKFDIQPLFYKLTIDNGTDFLFGESCNSLEGGSSTKGIAKTSQISPMIRQKFARAFDYVQDMLFLRVNLQAFYWLGRTKEFDRCNTLVHEFTDHYVGKALQSSQDKSEFRFDEKYVFLNELVKETRNPKVLRDQCLNILLAARDTTAGLLSFSFYALSRNPDIFQKLRTAILKSFGEGHEAELAKVSFESLKKCEYLRWFINEVLRMYPSVPRNFRVASKTTTLPHGGGDDQKSAILVEKGTPVFFFVYSLHREEMYYGEDASSFRPERWGEDSARLIGWAYLPFNGGPRICLGQQLALTNASYVIVRLLQTFGNIKSFDGVYPPRLKKHLTMSLMDGANIALL</sequence>
<evidence type="ECO:0000256" key="6">
    <source>
        <dbReference type="ARBA" id="ARBA00023004"/>
    </source>
</evidence>
<evidence type="ECO:0000256" key="1">
    <source>
        <dbReference type="ARBA" id="ARBA00001971"/>
    </source>
</evidence>
<dbReference type="SUPFAM" id="SSF48264">
    <property type="entry name" value="Cytochrome P450"/>
    <property type="match status" value="1"/>
</dbReference>
<evidence type="ECO:0000256" key="4">
    <source>
        <dbReference type="ARBA" id="ARBA00022723"/>
    </source>
</evidence>
<dbReference type="PRINTS" id="PR00385">
    <property type="entry name" value="P450"/>
</dbReference>
<evidence type="ECO:0000313" key="11">
    <source>
        <dbReference type="Proteomes" id="UP000292447"/>
    </source>
</evidence>
<keyword evidence="7 9" id="KW-0503">Monooxygenase</keyword>
<dbReference type="InterPro" id="IPR002402">
    <property type="entry name" value="Cyt_P450_E_grp-II"/>
</dbReference>
<protein>
    <submittedName>
        <fullName evidence="10">Cytochrome P450</fullName>
    </submittedName>
</protein>
<dbReference type="STRING" id="2163413.A0A4P6XS22"/>
<evidence type="ECO:0000256" key="5">
    <source>
        <dbReference type="ARBA" id="ARBA00023002"/>
    </source>
</evidence>
<keyword evidence="11" id="KW-1185">Reference proteome</keyword>
<gene>
    <name evidence="10" type="primary">MPUL0C08990</name>
    <name evidence="10" type="ORF">METSCH_C08990</name>
</gene>
<dbReference type="PROSITE" id="PS00086">
    <property type="entry name" value="CYTOCHROME_P450"/>
    <property type="match status" value="1"/>
</dbReference>
<comment type="similarity">
    <text evidence="2 9">Belongs to the cytochrome P450 family.</text>
</comment>
<keyword evidence="3 8" id="KW-0349">Heme</keyword>
<dbReference type="GO" id="GO:0005506">
    <property type="term" value="F:iron ion binding"/>
    <property type="evidence" value="ECO:0007669"/>
    <property type="project" value="InterPro"/>
</dbReference>
<dbReference type="PANTHER" id="PTHR24287:SF1">
    <property type="entry name" value="P450, PUTATIVE (EUROFUNG)-RELATED"/>
    <property type="match status" value="1"/>
</dbReference>
<dbReference type="Pfam" id="PF00067">
    <property type="entry name" value="p450"/>
    <property type="match status" value="1"/>
</dbReference>
<name>A0A4P6XS22_9ASCO</name>
<dbReference type="GO" id="GO:0020037">
    <property type="term" value="F:heme binding"/>
    <property type="evidence" value="ECO:0007669"/>
    <property type="project" value="InterPro"/>
</dbReference>
<evidence type="ECO:0000256" key="8">
    <source>
        <dbReference type="PIRSR" id="PIRSR602402-1"/>
    </source>
</evidence>
<dbReference type="InterPro" id="IPR036396">
    <property type="entry name" value="Cyt_P450_sf"/>
</dbReference>
<dbReference type="InterPro" id="IPR001128">
    <property type="entry name" value="Cyt_P450"/>
</dbReference>
<dbReference type="Proteomes" id="UP000292447">
    <property type="component" value="Chromosome III"/>
</dbReference>
<dbReference type="CDD" id="cd11063">
    <property type="entry name" value="CYP52"/>
    <property type="match status" value="1"/>
</dbReference>
<dbReference type="InterPro" id="IPR047146">
    <property type="entry name" value="Cyt_P450_E_CYP52_fungi"/>
</dbReference>
<dbReference type="PRINTS" id="PR01239">
    <property type="entry name" value="EP450IICYP52"/>
</dbReference>
<evidence type="ECO:0000256" key="2">
    <source>
        <dbReference type="ARBA" id="ARBA00010617"/>
    </source>
</evidence>
<keyword evidence="6 8" id="KW-0408">Iron</keyword>
<dbReference type="PRINTS" id="PR00464">
    <property type="entry name" value="EP450II"/>
</dbReference>
<keyword evidence="5 9" id="KW-0560">Oxidoreductase</keyword>
<reference evidence="11" key="1">
    <citation type="submission" date="2019-03" db="EMBL/GenBank/DDBJ databases">
        <title>Snf2 controls pulcherriminic acid biosynthesis and connects pigmentation and antifungal activity of the yeast Metschnikowia pulcherrima.</title>
        <authorList>
            <person name="Gore-Lloyd D."/>
            <person name="Sumann I."/>
            <person name="Brachmann A.O."/>
            <person name="Schneeberger K."/>
            <person name="Ortiz-Merino R.A."/>
            <person name="Moreno-Beltran M."/>
            <person name="Schlaefli M."/>
            <person name="Kirner P."/>
            <person name="Santos Kron A."/>
            <person name="Wolfe K.H."/>
            <person name="Piel J."/>
            <person name="Ahrens C.H."/>
            <person name="Henk D."/>
            <person name="Freimoser F.M."/>
        </authorList>
    </citation>
    <scope>NUCLEOTIDE SEQUENCE [LARGE SCALE GENOMIC DNA]</scope>
    <source>
        <strain evidence="11">APC 1.2</strain>
    </source>
</reference>
<feature type="binding site" description="axial binding residue" evidence="8">
    <location>
        <position position="477"/>
    </location>
    <ligand>
        <name>heme</name>
        <dbReference type="ChEBI" id="CHEBI:30413"/>
    </ligand>
    <ligandPart>
        <name>Fe</name>
        <dbReference type="ChEBI" id="CHEBI:18248"/>
    </ligandPart>
</feature>
<proteinExistence type="inferred from homology"/>
<accession>A0A4P6XS22</accession>
<evidence type="ECO:0000256" key="9">
    <source>
        <dbReference type="RuleBase" id="RU000461"/>
    </source>
</evidence>
<dbReference type="AlphaFoldDB" id="A0A4P6XS22"/>
<dbReference type="Gene3D" id="1.10.630.10">
    <property type="entry name" value="Cytochrome P450"/>
    <property type="match status" value="1"/>
</dbReference>
<evidence type="ECO:0000256" key="7">
    <source>
        <dbReference type="ARBA" id="ARBA00023033"/>
    </source>
</evidence>
<dbReference type="EMBL" id="CP034458">
    <property type="protein sequence ID" value="QBM88918.1"/>
    <property type="molecule type" value="Genomic_DNA"/>
</dbReference>
<dbReference type="InterPro" id="IPR017972">
    <property type="entry name" value="Cyt_P450_CS"/>
</dbReference>
<organism evidence="10 11">
    <name type="scientific">Metschnikowia aff. pulcherrima</name>
    <dbReference type="NCBI Taxonomy" id="2163413"/>
    <lineage>
        <taxon>Eukaryota</taxon>
        <taxon>Fungi</taxon>
        <taxon>Dikarya</taxon>
        <taxon>Ascomycota</taxon>
        <taxon>Saccharomycotina</taxon>
        <taxon>Pichiomycetes</taxon>
        <taxon>Metschnikowiaceae</taxon>
        <taxon>Metschnikowia</taxon>
    </lineage>
</organism>
<dbReference type="InterPro" id="IPR002974">
    <property type="entry name" value="Cyt_P450_E_CYP52_ascomycetes"/>
</dbReference>
<evidence type="ECO:0000313" key="10">
    <source>
        <dbReference type="EMBL" id="QBM88918.1"/>
    </source>
</evidence>
<comment type="cofactor">
    <cofactor evidence="1 8">
        <name>heme</name>
        <dbReference type="ChEBI" id="CHEBI:30413"/>
    </cofactor>
</comment>
<dbReference type="GO" id="GO:0016712">
    <property type="term" value="F:oxidoreductase activity, acting on paired donors, with incorporation or reduction of molecular oxygen, reduced flavin or flavoprotein as one donor, and incorporation of one atom of oxygen"/>
    <property type="evidence" value="ECO:0007669"/>
    <property type="project" value="InterPro"/>
</dbReference>